<comment type="similarity">
    <text evidence="1 4">Belongs to the glycosyl hydrolase 27 family.</text>
</comment>
<dbReference type="Proteomes" id="UP000301309">
    <property type="component" value="Unassembled WGS sequence"/>
</dbReference>
<dbReference type="EC" id="3.2.1.22" evidence="4"/>
<protein>
    <recommendedName>
        <fullName evidence="4">Alpha-galactosidase</fullName>
        <ecNumber evidence="4">3.2.1.22</ecNumber>
    </recommendedName>
    <alternativeName>
        <fullName evidence="4">Melibiase</fullName>
    </alternativeName>
</protein>
<evidence type="ECO:0000313" key="6">
    <source>
        <dbReference type="EMBL" id="GDY49889.1"/>
    </source>
</evidence>
<dbReference type="PANTHER" id="PTHR11452">
    <property type="entry name" value="ALPHA-GALACTOSIDASE/ALPHA-N-ACETYLGALACTOSAMINIDASE"/>
    <property type="match status" value="1"/>
</dbReference>
<dbReference type="Gene3D" id="3.20.20.70">
    <property type="entry name" value="Aldolase class I"/>
    <property type="match status" value="1"/>
</dbReference>
<dbReference type="SUPFAM" id="SSF51445">
    <property type="entry name" value="(Trans)glycosidases"/>
    <property type="match status" value="1"/>
</dbReference>
<dbReference type="InterPro" id="IPR002241">
    <property type="entry name" value="Glyco_hydro_27"/>
</dbReference>
<evidence type="ECO:0000256" key="4">
    <source>
        <dbReference type="RuleBase" id="RU361168"/>
    </source>
</evidence>
<keyword evidence="4" id="KW-1015">Disulfide bond</keyword>
<gene>
    <name evidence="6" type="ORF">SVIO_005120</name>
</gene>
<feature type="region of interest" description="Disordered" evidence="5">
    <location>
        <begin position="1"/>
        <end position="61"/>
    </location>
</feature>
<dbReference type="Pfam" id="PF16499">
    <property type="entry name" value="Melibiase_2"/>
    <property type="match status" value="1"/>
</dbReference>
<dbReference type="PROSITE" id="PS00512">
    <property type="entry name" value="ALPHA_GALACTOSIDASE"/>
    <property type="match status" value="1"/>
</dbReference>
<proteinExistence type="inferred from homology"/>
<name>A0A4D4KVM1_STRVO</name>
<dbReference type="InterPro" id="IPR013785">
    <property type="entry name" value="Aldolase_TIM"/>
</dbReference>
<sequence length="137" mass="14606">MSAASDRLDPSRKEPSRVGTTRTITPLPHGCRADRHRFHHDGLGPLGRPGGPGSPALTPPLGWNSWNSFGCGVTEAQVRQAADAMVSSGMRDAGYRYVVVDDCWFDPQRDTAGNLRANPTKFPSGMKALGTTSTGKA</sequence>
<keyword evidence="3 4" id="KW-0326">Glycosidase</keyword>
<reference evidence="6 7" key="1">
    <citation type="journal article" date="2020" name="Int. J. Syst. Evol. Microbiol.">
        <title>Reclassification of Streptomyces castelarensis and Streptomyces sporoclivatus as later heterotypic synonyms of Streptomyces antimycoticus.</title>
        <authorList>
            <person name="Komaki H."/>
            <person name="Tamura T."/>
        </authorList>
    </citation>
    <scope>NUCLEOTIDE SEQUENCE [LARGE SCALE GENOMIC DNA]</scope>
    <source>
        <strain evidence="6 7">NBRC 13459</strain>
    </source>
</reference>
<feature type="compositionally biased region" description="Basic and acidic residues" evidence="5">
    <location>
        <begin position="1"/>
        <end position="16"/>
    </location>
</feature>
<dbReference type="GO" id="GO:0004557">
    <property type="term" value="F:alpha-galactosidase activity"/>
    <property type="evidence" value="ECO:0007669"/>
    <property type="project" value="UniProtKB-EC"/>
</dbReference>
<dbReference type="PRINTS" id="PR00740">
    <property type="entry name" value="GLHYDRLASE27"/>
</dbReference>
<evidence type="ECO:0000256" key="2">
    <source>
        <dbReference type="ARBA" id="ARBA00022801"/>
    </source>
</evidence>
<keyword evidence="2 4" id="KW-0378">Hydrolase</keyword>
<dbReference type="InterPro" id="IPR000111">
    <property type="entry name" value="Glyco_hydro_27/36_CS"/>
</dbReference>
<evidence type="ECO:0000313" key="7">
    <source>
        <dbReference type="Proteomes" id="UP000301309"/>
    </source>
</evidence>
<dbReference type="PANTHER" id="PTHR11452:SF75">
    <property type="entry name" value="ALPHA-GALACTOSIDASE MEL1"/>
    <property type="match status" value="1"/>
</dbReference>
<feature type="compositionally biased region" description="Gly residues" evidence="5">
    <location>
        <begin position="44"/>
        <end position="53"/>
    </location>
</feature>
<feature type="region of interest" description="Disordered" evidence="5">
    <location>
        <begin position="116"/>
        <end position="137"/>
    </location>
</feature>
<keyword evidence="7" id="KW-1185">Reference proteome</keyword>
<comment type="catalytic activity">
    <reaction evidence="4">
        <text>Hydrolysis of terminal, non-reducing alpha-D-galactose residues in alpha-D-galactosides, including galactose oligosaccharides, galactomannans and galactolipids.</text>
        <dbReference type="EC" id="3.2.1.22"/>
    </reaction>
</comment>
<comment type="caution">
    <text evidence="6">The sequence shown here is derived from an EMBL/GenBank/DDBJ whole genome shotgun (WGS) entry which is preliminary data.</text>
</comment>
<evidence type="ECO:0000256" key="3">
    <source>
        <dbReference type="ARBA" id="ARBA00023295"/>
    </source>
</evidence>
<dbReference type="InterPro" id="IPR017853">
    <property type="entry name" value="GH"/>
</dbReference>
<evidence type="ECO:0000256" key="1">
    <source>
        <dbReference type="ARBA" id="ARBA00009743"/>
    </source>
</evidence>
<accession>A0A4D4KVM1</accession>
<dbReference type="EMBL" id="BJHW01000001">
    <property type="protein sequence ID" value="GDY49889.1"/>
    <property type="molecule type" value="Genomic_DNA"/>
</dbReference>
<evidence type="ECO:0000256" key="5">
    <source>
        <dbReference type="SAM" id="MobiDB-lite"/>
    </source>
</evidence>
<dbReference type="AlphaFoldDB" id="A0A4D4KVM1"/>
<dbReference type="GO" id="GO:0005975">
    <property type="term" value="P:carbohydrate metabolic process"/>
    <property type="evidence" value="ECO:0007669"/>
    <property type="project" value="InterPro"/>
</dbReference>
<organism evidence="6 7">
    <name type="scientific">Streptomyces violaceusniger</name>
    <dbReference type="NCBI Taxonomy" id="68280"/>
    <lineage>
        <taxon>Bacteria</taxon>
        <taxon>Bacillati</taxon>
        <taxon>Actinomycetota</taxon>
        <taxon>Actinomycetes</taxon>
        <taxon>Kitasatosporales</taxon>
        <taxon>Streptomycetaceae</taxon>
        <taxon>Streptomyces</taxon>
        <taxon>Streptomyces violaceusniger group</taxon>
    </lineage>
</organism>